<evidence type="ECO:0000256" key="1">
    <source>
        <dbReference type="SAM" id="MobiDB-lite"/>
    </source>
</evidence>
<protein>
    <submittedName>
        <fullName evidence="2">Uncharacterized protein</fullName>
    </submittedName>
</protein>
<dbReference type="EMBL" id="OZ035836">
    <property type="protein sequence ID" value="CAL1580463.1"/>
    <property type="molecule type" value="Genomic_DNA"/>
</dbReference>
<evidence type="ECO:0000313" key="3">
    <source>
        <dbReference type="Proteomes" id="UP001497482"/>
    </source>
</evidence>
<dbReference type="AlphaFoldDB" id="A0AAV2JW83"/>
<reference evidence="2 3" key="1">
    <citation type="submission" date="2024-04" db="EMBL/GenBank/DDBJ databases">
        <authorList>
            <person name="Waldvogel A.-M."/>
            <person name="Schoenle A."/>
        </authorList>
    </citation>
    <scope>NUCLEOTIDE SEQUENCE [LARGE SCALE GENOMIC DNA]</scope>
</reference>
<dbReference type="Proteomes" id="UP001497482">
    <property type="component" value="Chromosome 14"/>
</dbReference>
<keyword evidence="3" id="KW-1185">Reference proteome</keyword>
<feature type="region of interest" description="Disordered" evidence="1">
    <location>
        <begin position="72"/>
        <end position="114"/>
    </location>
</feature>
<evidence type="ECO:0000313" key="2">
    <source>
        <dbReference type="EMBL" id="CAL1580463.1"/>
    </source>
</evidence>
<name>A0AAV2JW83_KNICA</name>
<organism evidence="2 3">
    <name type="scientific">Knipowitschia caucasica</name>
    <name type="common">Caucasian dwarf goby</name>
    <name type="synonym">Pomatoschistus caucasicus</name>
    <dbReference type="NCBI Taxonomy" id="637954"/>
    <lineage>
        <taxon>Eukaryota</taxon>
        <taxon>Metazoa</taxon>
        <taxon>Chordata</taxon>
        <taxon>Craniata</taxon>
        <taxon>Vertebrata</taxon>
        <taxon>Euteleostomi</taxon>
        <taxon>Actinopterygii</taxon>
        <taxon>Neopterygii</taxon>
        <taxon>Teleostei</taxon>
        <taxon>Neoteleostei</taxon>
        <taxon>Acanthomorphata</taxon>
        <taxon>Gobiaria</taxon>
        <taxon>Gobiiformes</taxon>
        <taxon>Gobioidei</taxon>
        <taxon>Gobiidae</taxon>
        <taxon>Gobiinae</taxon>
        <taxon>Knipowitschia</taxon>
    </lineage>
</organism>
<feature type="compositionally biased region" description="Basic and acidic residues" evidence="1">
    <location>
        <begin position="83"/>
        <end position="101"/>
    </location>
</feature>
<gene>
    <name evidence="2" type="ORF">KC01_LOCUS11302</name>
</gene>
<proteinExistence type="predicted"/>
<feature type="region of interest" description="Disordered" evidence="1">
    <location>
        <begin position="32"/>
        <end position="58"/>
    </location>
</feature>
<sequence length="114" mass="12639">MWRKKGETGLMRLSAGPVWILSASDGCQRVPWRKGRSSFGGERAATPTGGWAEPEPGRKLTLKSRGIVKSPLRKVVPEPAPMCHERTEKRSASQHPREKRSGGARCGFRQRCSI</sequence>
<accession>A0AAV2JW83</accession>